<evidence type="ECO:0000313" key="2">
    <source>
        <dbReference type="EMBL" id="KAH3838745.1"/>
    </source>
</evidence>
<gene>
    <name evidence="2" type="ORF">DPMN_112159</name>
</gene>
<sequence>MRFSNTENPTSDSGHSTSSECDDITSVTSSCRFVGLEIEISNDKFQTDQCQANSMNIKTDQFRGYNAAPVLCDSEPCPSSGWNNAVGHGGLKQADTSPLGAVINLDFPTWRL</sequence>
<accession>A0A9D4KF50</accession>
<evidence type="ECO:0000313" key="3">
    <source>
        <dbReference type="Proteomes" id="UP000828390"/>
    </source>
</evidence>
<proteinExistence type="predicted"/>
<dbReference type="AlphaFoldDB" id="A0A9D4KF50"/>
<keyword evidence="3" id="KW-1185">Reference proteome</keyword>
<reference evidence="2" key="1">
    <citation type="journal article" date="2019" name="bioRxiv">
        <title>The Genome of the Zebra Mussel, Dreissena polymorpha: A Resource for Invasive Species Research.</title>
        <authorList>
            <person name="McCartney M.A."/>
            <person name="Auch B."/>
            <person name="Kono T."/>
            <person name="Mallez S."/>
            <person name="Zhang Y."/>
            <person name="Obille A."/>
            <person name="Becker A."/>
            <person name="Abrahante J.E."/>
            <person name="Garbe J."/>
            <person name="Badalamenti J.P."/>
            <person name="Herman A."/>
            <person name="Mangelson H."/>
            <person name="Liachko I."/>
            <person name="Sullivan S."/>
            <person name="Sone E.D."/>
            <person name="Koren S."/>
            <person name="Silverstein K.A.T."/>
            <person name="Beckman K.B."/>
            <person name="Gohl D.M."/>
        </authorList>
    </citation>
    <scope>NUCLEOTIDE SEQUENCE</scope>
    <source>
        <strain evidence="2">Duluth1</strain>
        <tissue evidence="2">Whole animal</tissue>
    </source>
</reference>
<evidence type="ECO:0000256" key="1">
    <source>
        <dbReference type="SAM" id="MobiDB-lite"/>
    </source>
</evidence>
<name>A0A9D4KF50_DREPO</name>
<feature type="region of interest" description="Disordered" evidence="1">
    <location>
        <begin position="1"/>
        <end position="24"/>
    </location>
</feature>
<dbReference type="EMBL" id="JAIWYP010000004">
    <property type="protein sequence ID" value="KAH3838745.1"/>
    <property type="molecule type" value="Genomic_DNA"/>
</dbReference>
<protein>
    <submittedName>
        <fullName evidence="2">Uncharacterized protein</fullName>
    </submittedName>
</protein>
<reference evidence="2" key="2">
    <citation type="submission" date="2020-11" db="EMBL/GenBank/DDBJ databases">
        <authorList>
            <person name="McCartney M.A."/>
            <person name="Auch B."/>
            <person name="Kono T."/>
            <person name="Mallez S."/>
            <person name="Becker A."/>
            <person name="Gohl D.M."/>
            <person name="Silverstein K.A.T."/>
            <person name="Koren S."/>
            <person name="Bechman K.B."/>
            <person name="Herman A."/>
            <person name="Abrahante J.E."/>
            <person name="Garbe J."/>
        </authorList>
    </citation>
    <scope>NUCLEOTIDE SEQUENCE</scope>
    <source>
        <strain evidence="2">Duluth1</strain>
        <tissue evidence="2">Whole animal</tissue>
    </source>
</reference>
<comment type="caution">
    <text evidence="2">The sequence shown here is derived from an EMBL/GenBank/DDBJ whole genome shotgun (WGS) entry which is preliminary data.</text>
</comment>
<dbReference type="Proteomes" id="UP000828390">
    <property type="component" value="Unassembled WGS sequence"/>
</dbReference>
<organism evidence="2 3">
    <name type="scientific">Dreissena polymorpha</name>
    <name type="common">Zebra mussel</name>
    <name type="synonym">Mytilus polymorpha</name>
    <dbReference type="NCBI Taxonomy" id="45954"/>
    <lineage>
        <taxon>Eukaryota</taxon>
        <taxon>Metazoa</taxon>
        <taxon>Spiralia</taxon>
        <taxon>Lophotrochozoa</taxon>
        <taxon>Mollusca</taxon>
        <taxon>Bivalvia</taxon>
        <taxon>Autobranchia</taxon>
        <taxon>Heteroconchia</taxon>
        <taxon>Euheterodonta</taxon>
        <taxon>Imparidentia</taxon>
        <taxon>Neoheterodontei</taxon>
        <taxon>Myida</taxon>
        <taxon>Dreissenoidea</taxon>
        <taxon>Dreissenidae</taxon>
        <taxon>Dreissena</taxon>
    </lineage>
</organism>